<reference evidence="1 2" key="1">
    <citation type="submission" date="2016-06" db="EMBL/GenBank/DDBJ databases">
        <authorList>
            <person name="Kjaerup R.B."/>
            <person name="Dalgaard T.S."/>
            <person name="Juul-Madsen H.R."/>
        </authorList>
    </citation>
    <scope>NUCLEOTIDE SEQUENCE [LARGE SCALE GENOMIC DNA]</scope>
    <source>
        <strain evidence="1">2</strain>
    </source>
</reference>
<dbReference type="Proteomes" id="UP000199600">
    <property type="component" value="Unassembled WGS sequence"/>
</dbReference>
<keyword evidence="2" id="KW-1185">Reference proteome</keyword>
<evidence type="ECO:0000313" key="2">
    <source>
        <dbReference type="Proteomes" id="UP000199600"/>
    </source>
</evidence>
<organism evidence="1 2">
    <name type="scientific">Candidatus Propionivibrio aalborgensis</name>
    <dbReference type="NCBI Taxonomy" id="1860101"/>
    <lineage>
        <taxon>Bacteria</taxon>
        <taxon>Pseudomonadati</taxon>
        <taxon>Pseudomonadota</taxon>
        <taxon>Betaproteobacteria</taxon>
        <taxon>Rhodocyclales</taxon>
        <taxon>Rhodocyclaceae</taxon>
        <taxon>Propionivibrio</taxon>
    </lineage>
</organism>
<protein>
    <submittedName>
        <fullName evidence="1">Uncharacterized protein</fullName>
    </submittedName>
</protein>
<gene>
    <name evidence="1" type="ORF">PROAA_360002</name>
</gene>
<dbReference type="AlphaFoldDB" id="A0A1A8XZ01"/>
<sequence length="78" mass="8934">MGLLAALIRKLQIYVWGGCGCMDSVRRHPCFYIYETSYGELNATNYRSATRGLCGREARCDRPRSRREIDQAGFHGCR</sequence>
<dbReference type="EMBL" id="FLQY01000290">
    <property type="protein sequence ID" value="SBT09907.1"/>
    <property type="molecule type" value="Genomic_DNA"/>
</dbReference>
<evidence type="ECO:0000313" key="1">
    <source>
        <dbReference type="EMBL" id="SBT09907.1"/>
    </source>
</evidence>
<name>A0A1A8XZ01_9RHOO</name>
<proteinExistence type="predicted"/>
<accession>A0A1A8XZ01</accession>